<dbReference type="Pfam" id="PF00248">
    <property type="entry name" value="Aldo_ket_red"/>
    <property type="match status" value="1"/>
</dbReference>
<keyword evidence="1" id="KW-0560">Oxidoreductase</keyword>
<dbReference type="InterPro" id="IPR018170">
    <property type="entry name" value="Aldo/ket_reductase_CS"/>
</dbReference>
<feature type="site" description="Lowers pKa of active site Tyr" evidence="4">
    <location>
        <position position="107"/>
    </location>
</feature>
<evidence type="ECO:0000256" key="3">
    <source>
        <dbReference type="PIRSR" id="PIRSR000097-2"/>
    </source>
</evidence>
<gene>
    <name evidence="6" type="ORF">BINO364_LOCUS3474</name>
</gene>
<dbReference type="GO" id="GO:0016616">
    <property type="term" value="F:oxidoreductase activity, acting on the CH-OH group of donors, NAD or NADP as acceptor"/>
    <property type="evidence" value="ECO:0007669"/>
    <property type="project" value="UniProtKB-ARBA"/>
</dbReference>
<evidence type="ECO:0000256" key="2">
    <source>
        <dbReference type="PIRSR" id="PIRSR000097-1"/>
    </source>
</evidence>
<dbReference type="Gene3D" id="3.20.20.100">
    <property type="entry name" value="NADP-dependent oxidoreductase domain"/>
    <property type="match status" value="1"/>
</dbReference>
<dbReference type="AlphaFoldDB" id="A0A8J9Y800"/>
<protein>
    <recommendedName>
        <fullName evidence="5">NADP-dependent oxidoreductase domain-containing protein</fullName>
    </recommendedName>
</protein>
<sequence length="329" mass="38137">MCISVAYSHHIRTKVLWRLNDGNYMPGIGFGTWLGSEKQVPGDTKIPDLVKVTSDSMEKAVESAIDEGYRLIDTASIYFTEEQVGRAIQKKLKEGFVKREDLFITTKLWNDKHAAEDVIPALRDSLERLKLDYVDLYLIHWPISMFENFTLSDVDYLDTWKALIEAKNLGLVKSIGVANFNQPQLERLIRHSEVKPSVLQVEVNLNSQQNCLREFAKKHDIIVMGYTPFGSLFPSKATCLSPPPRIDDPKMVDLANKYRVTVPQITLRYLHELGVVPIPKAEKIEHIRENFNIFEFKLKDEDKEFLKDYDRNYKTLNIAFWKESPYFPY</sequence>
<feature type="non-terminal residue" evidence="6">
    <location>
        <position position="329"/>
    </location>
</feature>
<name>A0A8J9Y800_9NEOP</name>
<keyword evidence="7" id="KW-1185">Reference proteome</keyword>
<dbReference type="PIRSF" id="PIRSF000097">
    <property type="entry name" value="AKR"/>
    <property type="match status" value="1"/>
</dbReference>
<evidence type="ECO:0000313" key="7">
    <source>
        <dbReference type="Proteomes" id="UP000838878"/>
    </source>
</evidence>
<reference evidence="6" key="1">
    <citation type="submission" date="2021-12" db="EMBL/GenBank/DDBJ databases">
        <authorList>
            <person name="Martin H S."/>
        </authorList>
    </citation>
    <scope>NUCLEOTIDE SEQUENCE</scope>
</reference>
<proteinExistence type="predicted"/>
<dbReference type="OrthoDB" id="416253at2759"/>
<feature type="domain" description="NADP-dependent oxidoreductase" evidence="5">
    <location>
        <begin position="28"/>
        <end position="303"/>
    </location>
</feature>
<dbReference type="Proteomes" id="UP000838878">
    <property type="component" value="Chromosome 11"/>
</dbReference>
<organism evidence="6 7">
    <name type="scientific">Brenthis ino</name>
    <name type="common">lesser marbled fritillary</name>
    <dbReference type="NCBI Taxonomy" id="405034"/>
    <lineage>
        <taxon>Eukaryota</taxon>
        <taxon>Metazoa</taxon>
        <taxon>Ecdysozoa</taxon>
        <taxon>Arthropoda</taxon>
        <taxon>Hexapoda</taxon>
        <taxon>Insecta</taxon>
        <taxon>Pterygota</taxon>
        <taxon>Neoptera</taxon>
        <taxon>Endopterygota</taxon>
        <taxon>Lepidoptera</taxon>
        <taxon>Glossata</taxon>
        <taxon>Ditrysia</taxon>
        <taxon>Papilionoidea</taxon>
        <taxon>Nymphalidae</taxon>
        <taxon>Heliconiinae</taxon>
        <taxon>Argynnini</taxon>
        <taxon>Brenthis</taxon>
    </lineage>
</organism>
<dbReference type="InterPro" id="IPR036812">
    <property type="entry name" value="NAD(P)_OxRdtase_dom_sf"/>
</dbReference>
<accession>A0A8J9Y800</accession>
<feature type="binding site" evidence="3">
    <location>
        <position position="140"/>
    </location>
    <ligand>
        <name>substrate</name>
    </ligand>
</feature>
<dbReference type="SUPFAM" id="SSF51430">
    <property type="entry name" value="NAD(P)-linked oxidoreductase"/>
    <property type="match status" value="1"/>
</dbReference>
<feature type="active site" description="Proton donor" evidence="2">
    <location>
        <position position="78"/>
    </location>
</feature>
<evidence type="ECO:0000313" key="6">
    <source>
        <dbReference type="EMBL" id="CAH0716776.1"/>
    </source>
</evidence>
<dbReference type="FunFam" id="3.20.20.100:FF:000002">
    <property type="entry name" value="2,5-diketo-D-gluconic acid reductase A"/>
    <property type="match status" value="1"/>
</dbReference>
<dbReference type="EMBL" id="OV170231">
    <property type="protein sequence ID" value="CAH0716776.1"/>
    <property type="molecule type" value="Genomic_DNA"/>
</dbReference>
<dbReference type="PANTHER" id="PTHR11732">
    <property type="entry name" value="ALDO/KETO REDUCTASE"/>
    <property type="match status" value="1"/>
</dbReference>
<evidence type="ECO:0000259" key="5">
    <source>
        <dbReference type="Pfam" id="PF00248"/>
    </source>
</evidence>
<evidence type="ECO:0000256" key="1">
    <source>
        <dbReference type="ARBA" id="ARBA00023002"/>
    </source>
</evidence>
<evidence type="ECO:0000256" key="4">
    <source>
        <dbReference type="PIRSR" id="PIRSR000097-3"/>
    </source>
</evidence>
<dbReference type="PRINTS" id="PR00069">
    <property type="entry name" value="ALDKETRDTASE"/>
</dbReference>
<dbReference type="InterPro" id="IPR020471">
    <property type="entry name" value="AKR"/>
</dbReference>
<dbReference type="PROSITE" id="PS00798">
    <property type="entry name" value="ALDOKETO_REDUCTASE_1"/>
    <property type="match status" value="1"/>
</dbReference>
<dbReference type="InterPro" id="IPR023210">
    <property type="entry name" value="NADP_OxRdtase_dom"/>
</dbReference>